<accession>A0A1T1AVV5</accession>
<evidence type="ECO:0000313" key="5">
    <source>
        <dbReference type="Proteomes" id="UP000190750"/>
    </source>
</evidence>
<evidence type="ECO:0000259" key="3">
    <source>
        <dbReference type="Pfam" id="PF16220"/>
    </source>
</evidence>
<dbReference type="InterPro" id="IPR032623">
    <property type="entry name" value="FecR_N"/>
</dbReference>
<comment type="caution">
    <text evidence="4">The sequence shown here is derived from an EMBL/GenBank/DDBJ whole genome shotgun (WGS) entry which is preliminary data.</text>
</comment>
<evidence type="ECO:0000313" key="4">
    <source>
        <dbReference type="EMBL" id="OOV08211.1"/>
    </source>
</evidence>
<keyword evidence="1" id="KW-0472">Membrane</keyword>
<dbReference type="PANTHER" id="PTHR30273">
    <property type="entry name" value="PERIPLASMIC SIGNAL SENSOR AND SIGMA FACTOR ACTIVATOR FECR-RELATED"/>
    <property type="match status" value="1"/>
</dbReference>
<dbReference type="PIRSF" id="PIRSF018266">
    <property type="entry name" value="FecR"/>
    <property type="match status" value="1"/>
</dbReference>
<dbReference type="InterPro" id="IPR006860">
    <property type="entry name" value="FecR"/>
</dbReference>
<keyword evidence="5" id="KW-1185">Reference proteome</keyword>
<evidence type="ECO:0000259" key="2">
    <source>
        <dbReference type="Pfam" id="PF04773"/>
    </source>
</evidence>
<dbReference type="EMBL" id="MTJN01000002">
    <property type="protein sequence ID" value="OOV08211.1"/>
    <property type="molecule type" value="Genomic_DNA"/>
</dbReference>
<dbReference type="InterPro" id="IPR012373">
    <property type="entry name" value="Ferrdict_sens_TM"/>
</dbReference>
<name>A0A1T1AVV5_RHOFE</name>
<feature type="domain" description="FecR N-terminal" evidence="3">
    <location>
        <begin position="18"/>
        <end position="59"/>
    </location>
</feature>
<sequence>MASTITTASAQPDYNTLEAAANWYATLQSDTASTADHQAWQAWLNQSQAHAKAWSYIETVSQRFDPLRSGGHQAALAGIQAAQRGGSRRRQALAGLASVVGLGIAGWMGWRHTALPEVVLAWGADYQTSTGEQREITLVDGSQVWLNTRSAISVHYHAGARLLKLLDGEILVQTAHDTNSRPFYVETRFGRLQALGTRFSVLHDDRRTRLDVFEGAVEICNAAGSLQRVKAGERAAFTADNISAILPAERAREAWRRGLVVADNIPLEALIDDLARYQHGHLGVAAEVAKLSVMGVYPANDITRALAMLESALPIRVKRSMSWWVTLEARP</sequence>
<keyword evidence="1" id="KW-0812">Transmembrane</keyword>
<dbReference type="Pfam" id="PF04773">
    <property type="entry name" value="FecR"/>
    <property type="match status" value="1"/>
</dbReference>
<feature type="domain" description="FecR protein" evidence="2">
    <location>
        <begin position="125"/>
        <end position="218"/>
    </location>
</feature>
<dbReference type="OrthoDB" id="1100567at2"/>
<dbReference type="Pfam" id="PF16220">
    <property type="entry name" value="DUF4880"/>
    <property type="match status" value="1"/>
</dbReference>
<organism evidence="4 5">
    <name type="scientific">Rhodoferax fermentans</name>
    <dbReference type="NCBI Taxonomy" id="28066"/>
    <lineage>
        <taxon>Bacteria</taxon>
        <taxon>Pseudomonadati</taxon>
        <taxon>Pseudomonadota</taxon>
        <taxon>Betaproteobacteria</taxon>
        <taxon>Burkholderiales</taxon>
        <taxon>Comamonadaceae</taxon>
        <taxon>Rhodoferax</taxon>
    </lineage>
</organism>
<keyword evidence="1" id="KW-1133">Transmembrane helix</keyword>
<dbReference type="Gene3D" id="2.60.120.1440">
    <property type="match status" value="1"/>
</dbReference>
<protein>
    <submittedName>
        <fullName evidence="4">Iron dicitrate transport regulator FecR</fullName>
    </submittedName>
</protein>
<gene>
    <name evidence="4" type="ORF">RF819_17130</name>
</gene>
<dbReference type="GO" id="GO:0016989">
    <property type="term" value="F:sigma factor antagonist activity"/>
    <property type="evidence" value="ECO:0007669"/>
    <property type="project" value="TreeGrafter"/>
</dbReference>
<dbReference type="STRING" id="28066.RF819_17130"/>
<dbReference type="PANTHER" id="PTHR30273:SF2">
    <property type="entry name" value="PROTEIN FECR"/>
    <property type="match status" value="1"/>
</dbReference>
<dbReference type="AlphaFoldDB" id="A0A1T1AVV5"/>
<feature type="transmembrane region" description="Helical" evidence="1">
    <location>
        <begin position="92"/>
        <end position="110"/>
    </location>
</feature>
<proteinExistence type="predicted"/>
<dbReference type="Proteomes" id="UP000190750">
    <property type="component" value="Unassembled WGS sequence"/>
</dbReference>
<dbReference type="RefSeq" id="WP_078366081.1">
    <property type="nucleotide sequence ID" value="NZ_MTJN01000002.1"/>
</dbReference>
<reference evidence="4 5" key="1">
    <citation type="submission" date="2017-01" db="EMBL/GenBank/DDBJ databases">
        <title>Genome sequencing of Rhodoferax fermentans JCM 7819.</title>
        <authorList>
            <person name="Kim Y.J."/>
            <person name="Farh M.E.-A."/>
            <person name="Yang D.-C."/>
        </authorList>
    </citation>
    <scope>NUCLEOTIDE SEQUENCE [LARGE SCALE GENOMIC DNA]</scope>
    <source>
        <strain evidence="4 5">JCM 7819</strain>
    </source>
</reference>
<evidence type="ECO:0000256" key="1">
    <source>
        <dbReference type="SAM" id="Phobius"/>
    </source>
</evidence>